<comment type="subcellular location">
    <subcellularLocation>
        <location evidence="1">Membrane</location>
    </subcellularLocation>
</comment>
<keyword evidence="2 3" id="KW-0472">Membrane</keyword>
<dbReference type="Pfam" id="PF00144">
    <property type="entry name" value="Beta-lactamase"/>
    <property type="match status" value="1"/>
</dbReference>
<evidence type="ECO:0000256" key="2">
    <source>
        <dbReference type="ARBA" id="ARBA00023136"/>
    </source>
</evidence>
<evidence type="ECO:0000259" key="4">
    <source>
        <dbReference type="Pfam" id="PF00144"/>
    </source>
</evidence>
<dbReference type="PANTHER" id="PTHR46825">
    <property type="entry name" value="D-ALANYL-D-ALANINE-CARBOXYPEPTIDASE/ENDOPEPTIDASE AMPH"/>
    <property type="match status" value="1"/>
</dbReference>
<dbReference type="SUPFAM" id="SSF56601">
    <property type="entry name" value="beta-lactamase/transpeptidase-like"/>
    <property type="match status" value="1"/>
</dbReference>
<protein>
    <submittedName>
        <fullName evidence="5">Serine hydrolase</fullName>
    </submittedName>
</protein>
<dbReference type="PANTHER" id="PTHR46825:SF11">
    <property type="entry name" value="PENICILLIN-BINDING PROTEIN 4"/>
    <property type="match status" value="1"/>
</dbReference>
<dbReference type="RefSeq" id="WP_066264315.1">
    <property type="nucleotide sequence ID" value="NZ_JARMAB010000019.1"/>
</dbReference>
<evidence type="ECO:0000313" key="5">
    <source>
        <dbReference type="EMBL" id="MED1204011.1"/>
    </source>
</evidence>
<keyword evidence="3" id="KW-1133">Transmembrane helix</keyword>
<organism evidence="5 6">
    <name type="scientific">Heyndrickxia acidicola</name>
    <dbReference type="NCBI Taxonomy" id="209389"/>
    <lineage>
        <taxon>Bacteria</taxon>
        <taxon>Bacillati</taxon>
        <taxon>Bacillota</taxon>
        <taxon>Bacilli</taxon>
        <taxon>Bacillales</taxon>
        <taxon>Bacillaceae</taxon>
        <taxon>Heyndrickxia</taxon>
    </lineage>
</organism>
<dbReference type="EMBL" id="JARMAB010000019">
    <property type="protein sequence ID" value="MED1204011.1"/>
    <property type="molecule type" value="Genomic_DNA"/>
</dbReference>
<dbReference type="InterPro" id="IPR050491">
    <property type="entry name" value="AmpC-like"/>
</dbReference>
<gene>
    <name evidence="5" type="ORF">P4T90_13210</name>
</gene>
<feature type="domain" description="Beta-lactamase-related" evidence="4">
    <location>
        <begin position="54"/>
        <end position="341"/>
    </location>
</feature>
<proteinExistence type="predicted"/>
<feature type="transmembrane region" description="Helical" evidence="3">
    <location>
        <begin position="9"/>
        <end position="26"/>
    </location>
</feature>
<dbReference type="InterPro" id="IPR012338">
    <property type="entry name" value="Beta-lactam/transpept-like"/>
</dbReference>
<evidence type="ECO:0000313" key="6">
    <source>
        <dbReference type="Proteomes" id="UP001341444"/>
    </source>
</evidence>
<comment type="caution">
    <text evidence="5">The sequence shown here is derived from an EMBL/GenBank/DDBJ whole genome shotgun (WGS) entry which is preliminary data.</text>
</comment>
<dbReference type="InterPro" id="IPR001466">
    <property type="entry name" value="Beta-lactam-related"/>
</dbReference>
<keyword evidence="5" id="KW-0378">Hydrolase</keyword>
<keyword evidence="3" id="KW-0812">Transmembrane</keyword>
<evidence type="ECO:0000256" key="3">
    <source>
        <dbReference type="SAM" id="Phobius"/>
    </source>
</evidence>
<reference evidence="5 6" key="1">
    <citation type="submission" date="2023-03" db="EMBL/GenBank/DDBJ databases">
        <title>Bacillus Genome Sequencing.</title>
        <authorList>
            <person name="Dunlap C."/>
        </authorList>
    </citation>
    <scope>NUCLEOTIDE SEQUENCE [LARGE SCALE GENOMIC DNA]</scope>
    <source>
        <strain evidence="5 6">B-23453</strain>
    </source>
</reference>
<dbReference type="Proteomes" id="UP001341444">
    <property type="component" value="Unassembled WGS sequence"/>
</dbReference>
<dbReference type="GO" id="GO:0016787">
    <property type="term" value="F:hydrolase activity"/>
    <property type="evidence" value="ECO:0007669"/>
    <property type="project" value="UniProtKB-KW"/>
</dbReference>
<evidence type="ECO:0000256" key="1">
    <source>
        <dbReference type="ARBA" id="ARBA00004370"/>
    </source>
</evidence>
<dbReference type="Gene3D" id="3.40.710.10">
    <property type="entry name" value="DD-peptidase/beta-lactamase superfamily"/>
    <property type="match status" value="1"/>
</dbReference>
<sequence length="357" mass="40190">MGIWRKKTFRYVLILGVCMLLFGFIVKDAEMKGSIQKRLADYSNSFAKSKHLDGTVLVVKNGKVLFQKAYGHSDQVKGIPTTVNTKYQIASLSKSFAAVSILQLQEKGLLSVQDPISKYIPDFPNGNTITIQQLLTHSSGIPEYYNEQLDKNKKYSIDDLIDLFKNQPLSFKPGSQFSYTDSGYVLLAKIVQVVSHQSYEDYVTKHILQKAGMNNTSFEWENQKNVATPYLSDKPAQKLSSTMLIGAGDLVSTTEDLYKYTQMLQNNGFMSAKSLKLMETGYIQANSDSQYGYGWFIRKPTFFNNHLDIYHAGSIPGIKTEIDRYVNDGLTIIVLSNNWNGISISDYSNKLASFVLN</sequence>
<name>A0ABU6MH56_9BACI</name>
<accession>A0ABU6MH56</accession>
<keyword evidence="6" id="KW-1185">Reference proteome</keyword>